<organism evidence="3 4">
    <name type="scientific">Rhizobium paranaense</name>
    <dbReference type="NCBI Taxonomy" id="1650438"/>
    <lineage>
        <taxon>Bacteria</taxon>
        <taxon>Pseudomonadati</taxon>
        <taxon>Pseudomonadota</taxon>
        <taxon>Alphaproteobacteria</taxon>
        <taxon>Hyphomicrobiales</taxon>
        <taxon>Rhizobiaceae</taxon>
        <taxon>Rhizobium/Agrobacterium group</taxon>
        <taxon>Rhizobium</taxon>
    </lineage>
</organism>
<dbReference type="CDD" id="cd06587">
    <property type="entry name" value="VOC"/>
    <property type="match status" value="1"/>
</dbReference>
<dbReference type="InterPro" id="IPR025870">
    <property type="entry name" value="Glyoxalase-like_dom"/>
</dbReference>
<keyword evidence="3" id="KW-0560">Oxidoreductase</keyword>
<sequence length="280" mass="30730">MATSKRRIDHIVLAVHDLEAAAEFYTRLGFKVGARNRHPWGTENRLVQFGSSFIELITLRNNLGVIPPHGPGRFSFGAFVRDYLQEREGFAMFVLDSANAKADAQTFAEKGIGSFEPFFFERKGQRPDGSEVHVAFSLAFAMDLDIPNASFFVCQQHVPENFWNPEFQRHPNGATNIAAVTLAARNPAEHTGFLTDFTGVSARRDQSESMVFPLAEGGVFKVAKTSGENRFAGYTVAVKNFARQQDLLSAAGISFSTVEDRIVVAAENAFGAAITFVPAS</sequence>
<dbReference type="InterPro" id="IPR018146">
    <property type="entry name" value="Glyoxalase_1_CS"/>
</dbReference>
<dbReference type="PROSITE" id="PS51819">
    <property type="entry name" value="VOC"/>
    <property type="match status" value="1"/>
</dbReference>
<dbReference type="GO" id="GO:0004462">
    <property type="term" value="F:lactoylglutathione lyase activity"/>
    <property type="evidence" value="ECO:0007669"/>
    <property type="project" value="InterPro"/>
</dbReference>
<dbReference type="Gene3D" id="3.10.180.10">
    <property type="entry name" value="2,3-Dihydroxybiphenyl 1,2-Dioxygenase, domain 1"/>
    <property type="match status" value="1"/>
</dbReference>
<dbReference type="RefSeq" id="WP_183938742.1">
    <property type="nucleotide sequence ID" value="NZ_JACHBI010000008.1"/>
</dbReference>
<dbReference type="PANTHER" id="PTHR40265">
    <property type="entry name" value="BLL2707 PROTEIN"/>
    <property type="match status" value="1"/>
</dbReference>
<keyword evidence="1" id="KW-0479">Metal-binding</keyword>
<dbReference type="InterPro" id="IPR037523">
    <property type="entry name" value="VOC_core"/>
</dbReference>
<dbReference type="EMBL" id="JACHBI010000008">
    <property type="protein sequence ID" value="MBB5575448.1"/>
    <property type="molecule type" value="Genomic_DNA"/>
</dbReference>
<dbReference type="Pfam" id="PF13468">
    <property type="entry name" value="Glyoxalase_3"/>
    <property type="match status" value="1"/>
</dbReference>
<dbReference type="GO" id="GO:0051213">
    <property type="term" value="F:dioxygenase activity"/>
    <property type="evidence" value="ECO:0007669"/>
    <property type="project" value="UniProtKB-KW"/>
</dbReference>
<evidence type="ECO:0000313" key="4">
    <source>
        <dbReference type="Proteomes" id="UP000549882"/>
    </source>
</evidence>
<dbReference type="AlphaFoldDB" id="A0A7W9D2M9"/>
<dbReference type="SUPFAM" id="SSF54593">
    <property type="entry name" value="Glyoxalase/Bleomycin resistance protein/Dihydroxybiphenyl dioxygenase"/>
    <property type="match status" value="1"/>
</dbReference>
<dbReference type="GO" id="GO:0046872">
    <property type="term" value="F:metal ion binding"/>
    <property type="evidence" value="ECO:0007669"/>
    <property type="project" value="UniProtKB-KW"/>
</dbReference>
<evidence type="ECO:0000259" key="2">
    <source>
        <dbReference type="PROSITE" id="PS51819"/>
    </source>
</evidence>
<name>A0A7W9D2M9_9HYPH</name>
<keyword evidence="3" id="KW-0223">Dioxygenase</keyword>
<keyword evidence="3" id="KW-0456">Lyase</keyword>
<dbReference type="PROSITE" id="PS00934">
    <property type="entry name" value="GLYOXALASE_I_1"/>
    <property type="match status" value="1"/>
</dbReference>
<feature type="domain" description="VOC" evidence="2">
    <location>
        <begin position="7"/>
        <end position="137"/>
    </location>
</feature>
<keyword evidence="4" id="KW-1185">Reference proteome</keyword>
<comment type="caution">
    <text evidence="3">The sequence shown here is derived from an EMBL/GenBank/DDBJ whole genome shotgun (WGS) entry which is preliminary data.</text>
</comment>
<gene>
    <name evidence="3" type="ORF">GGD50_004083</name>
</gene>
<dbReference type="PANTHER" id="PTHR40265:SF1">
    <property type="entry name" value="GLYOXALASE-LIKE DOMAIN-CONTAINING PROTEIN"/>
    <property type="match status" value="1"/>
</dbReference>
<proteinExistence type="predicted"/>
<evidence type="ECO:0000256" key="1">
    <source>
        <dbReference type="ARBA" id="ARBA00022723"/>
    </source>
</evidence>
<reference evidence="3 4" key="1">
    <citation type="submission" date="2020-08" db="EMBL/GenBank/DDBJ databases">
        <title>Genomic Encyclopedia of Type Strains, Phase IV (KMG-V): Genome sequencing to study the core and pangenomes of soil and plant-associated prokaryotes.</title>
        <authorList>
            <person name="Whitman W."/>
        </authorList>
    </citation>
    <scope>NUCLEOTIDE SEQUENCE [LARGE SCALE GENOMIC DNA]</scope>
    <source>
        <strain evidence="3 4">SEMIA 4064</strain>
    </source>
</reference>
<dbReference type="InterPro" id="IPR029068">
    <property type="entry name" value="Glyas_Bleomycin-R_OHBP_Dase"/>
</dbReference>
<dbReference type="Proteomes" id="UP000549882">
    <property type="component" value="Unassembled WGS sequence"/>
</dbReference>
<protein>
    <submittedName>
        <fullName evidence="3">Catechol 2,3-dioxygenase-like lactoylglutathione lyase family enzyme</fullName>
    </submittedName>
</protein>
<accession>A0A7W9D2M9</accession>
<evidence type="ECO:0000313" key="3">
    <source>
        <dbReference type="EMBL" id="MBB5575448.1"/>
    </source>
</evidence>